<dbReference type="RefSeq" id="WP_382354709.1">
    <property type="nucleotide sequence ID" value="NZ_JBHMBP010000004.1"/>
</dbReference>
<dbReference type="SUPFAM" id="SSF53850">
    <property type="entry name" value="Periplasmic binding protein-like II"/>
    <property type="match status" value="1"/>
</dbReference>
<dbReference type="Gene3D" id="3.90.76.10">
    <property type="entry name" value="Dipeptide-binding Protein, Domain 1"/>
    <property type="match status" value="1"/>
</dbReference>
<feature type="chain" id="PRO_5045810935" evidence="1">
    <location>
        <begin position="19"/>
        <end position="573"/>
    </location>
</feature>
<keyword evidence="4" id="KW-1185">Reference proteome</keyword>
<proteinExistence type="predicted"/>
<dbReference type="PANTHER" id="PTHR30290:SF82">
    <property type="entry name" value="ABC-TYPE DIPEPTIDE_OLIGOPEPTIDE TRANSPORT SYSTEM, PERIPLASMIC COMPONENT"/>
    <property type="match status" value="1"/>
</dbReference>
<dbReference type="PANTHER" id="PTHR30290">
    <property type="entry name" value="PERIPLASMIC BINDING COMPONENT OF ABC TRANSPORTER"/>
    <property type="match status" value="1"/>
</dbReference>
<dbReference type="EMBL" id="JBHSYS010000001">
    <property type="protein sequence ID" value="MFC6956549.1"/>
    <property type="molecule type" value="Genomic_DNA"/>
</dbReference>
<feature type="domain" description="Solute-binding protein family 5" evidence="2">
    <location>
        <begin position="87"/>
        <end position="463"/>
    </location>
</feature>
<feature type="signal peptide" evidence="1">
    <location>
        <begin position="1"/>
        <end position="18"/>
    </location>
</feature>
<dbReference type="Pfam" id="PF00496">
    <property type="entry name" value="SBP_bac_5"/>
    <property type="match status" value="1"/>
</dbReference>
<protein>
    <submittedName>
        <fullName evidence="3">ABC transporter substrate-binding protein</fullName>
    </submittedName>
</protein>
<evidence type="ECO:0000259" key="2">
    <source>
        <dbReference type="Pfam" id="PF00496"/>
    </source>
</evidence>
<sequence>MIRRRTLFTITAGSAALAAAGCTDDGGGGGDPADLSMNEFPRNETLYSTGTAWSPPSDWNTVTPGEATGLNGLGYETLFLFDPNTTELTPWLAESGEWTEELVYTLKLRAGVLWSDGEQFTADDVKYTVELGQVEAVPYHNIWDWLSAVEVVDDLTVALTFTEARHQEWNNFLWAEQMLPEHVFSALSEEEILTGANEDPVVTGPYTVHSYDQDRLAWVKRDDWWATEALGLEVQPTFIVDIVNTSNDVTLNLMAQGEIDISNNFLPGIQDLIASNPDLSTYFDGPPYMLSANTAMLIPNTTIEPLDDPEFRRAMAFAIDGPKIVDSVYGGLVAAASPTGLLPIWEQYYDQAVLDEVGFSYDVDQAKSILAAAGYEDADGDGFVETKGGDPIAFKLNVPTGWTDWEEAARSMAADLQAAGINVTEEFIDAGAVDDARTTGDFQLMLNNWSGTSHTPWTHYRYLFELPVQDNQTVANFSRWTNEEAWTLTQQLAATASDDPQYQALISQLQRHSLVDMPAIPIWYNGAWSQVNNSVWTNWPADAGDAPKVFPSMWNSLWNMGAIYMLTELKHPE</sequence>
<accession>A0ABW2D696</accession>
<dbReference type="PIRSF" id="PIRSF002741">
    <property type="entry name" value="MppA"/>
    <property type="match status" value="1"/>
</dbReference>
<dbReference type="Gene3D" id="3.40.190.10">
    <property type="entry name" value="Periplasmic binding protein-like II"/>
    <property type="match status" value="1"/>
</dbReference>
<evidence type="ECO:0000256" key="1">
    <source>
        <dbReference type="SAM" id="SignalP"/>
    </source>
</evidence>
<dbReference type="Proteomes" id="UP001596470">
    <property type="component" value="Unassembled WGS sequence"/>
</dbReference>
<organism evidence="3 4">
    <name type="scientific">Glycomyces mayteni</name>
    <dbReference type="NCBI Taxonomy" id="543887"/>
    <lineage>
        <taxon>Bacteria</taxon>
        <taxon>Bacillati</taxon>
        <taxon>Actinomycetota</taxon>
        <taxon>Actinomycetes</taxon>
        <taxon>Glycomycetales</taxon>
        <taxon>Glycomycetaceae</taxon>
        <taxon>Glycomyces</taxon>
    </lineage>
</organism>
<dbReference type="Gene3D" id="3.10.105.10">
    <property type="entry name" value="Dipeptide-binding Protein, Domain 3"/>
    <property type="match status" value="1"/>
</dbReference>
<keyword evidence="1" id="KW-0732">Signal</keyword>
<reference evidence="4" key="1">
    <citation type="journal article" date="2019" name="Int. J. Syst. Evol. Microbiol.">
        <title>The Global Catalogue of Microorganisms (GCM) 10K type strain sequencing project: providing services to taxonomists for standard genome sequencing and annotation.</title>
        <authorList>
            <consortium name="The Broad Institute Genomics Platform"/>
            <consortium name="The Broad Institute Genome Sequencing Center for Infectious Disease"/>
            <person name="Wu L."/>
            <person name="Ma J."/>
        </authorList>
    </citation>
    <scope>NUCLEOTIDE SEQUENCE [LARGE SCALE GENOMIC DNA]</scope>
    <source>
        <strain evidence="4">KACC 12634</strain>
    </source>
</reference>
<dbReference type="CDD" id="cd08509">
    <property type="entry name" value="PBP2_TmCBP_oligosaccharides_like"/>
    <property type="match status" value="1"/>
</dbReference>
<dbReference type="PROSITE" id="PS51257">
    <property type="entry name" value="PROKAR_LIPOPROTEIN"/>
    <property type="match status" value="1"/>
</dbReference>
<comment type="caution">
    <text evidence="3">The sequence shown here is derived from an EMBL/GenBank/DDBJ whole genome shotgun (WGS) entry which is preliminary data.</text>
</comment>
<dbReference type="InterPro" id="IPR039424">
    <property type="entry name" value="SBP_5"/>
</dbReference>
<evidence type="ECO:0000313" key="4">
    <source>
        <dbReference type="Proteomes" id="UP001596470"/>
    </source>
</evidence>
<name>A0ABW2D696_9ACTN</name>
<dbReference type="InterPro" id="IPR000914">
    <property type="entry name" value="SBP_5_dom"/>
</dbReference>
<dbReference type="InterPro" id="IPR030678">
    <property type="entry name" value="Peptide/Ni-bd"/>
</dbReference>
<evidence type="ECO:0000313" key="3">
    <source>
        <dbReference type="EMBL" id="MFC6956549.1"/>
    </source>
</evidence>
<gene>
    <name evidence="3" type="ORF">ACFQS3_04985</name>
</gene>